<organism evidence="5 6">
    <name type="scientific">Sulfitobacter sediminilitoris</name>
    <dbReference type="NCBI Taxonomy" id="2698830"/>
    <lineage>
        <taxon>Bacteria</taxon>
        <taxon>Pseudomonadati</taxon>
        <taxon>Pseudomonadota</taxon>
        <taxon>Alphaproteobacteria</taxon>
        <taxon>Rhodobacterales</taxon>
        <taxon>Roseobacteraceae</taxon>
        <taxon>Sulfitobacter</taxon>
    </lineage>
</organism>
<dbReference type="SUPFAM" id="SSF53822">
    <property type="entry name" value="Periplasmic binding protein-like I"/>
    <property type="match status" value="1"/>
</dbReference>
<dbReference type="PANTHER" id="PTHR30146:SF109">
    <property type="entry name" value="HTH-TYPE TRANSCRIPTIONAL REGULATOR GALS"/>
    <property type="match status" value="1"/>
</dbReference>
<dbReference type="AlphaFoldDB" id="A0A6P0CIW8"/>
<reference evidence="5 6" key="1">
    <citation type="submission" date="2020-01" db="EMBL/GenBank/DDBJ databases">
        <title>Sulfitobacter sediminilitoris sp. nov., isolated from a tidal flat.</title>
        <authorList>
            <person name="Park S."/>
            <person name="Yoon J.-H."/>
        </authorList>
    </citation>
    <scope>NUCLEOTIDE SEQUENCE [LARGE SCALE GENOMIC DNA]</scope>
    <source>
        <strain evidence="5 6">JBTF-M27</strain>
    </source>
</reference>
<keyword evidence="6" id="KW-1185">Reference proteome</keyword>
<dbReference type="SMART" id="SM00354">
    <property type="entry name" value="HTH_LACI"/>
    <property type="match status" value="1"/>
</dbReference>
<dbReference type="PROSITE" id="PS50932">
    <property type="entry name" value="HTH_LACI_2"/>
    <property type="match status" value="1"/>
</dbReference>
<dbReference type="GO" id="GO:0003700">
    <property type="term" value="F:DNA-binding transcription factor activity"/>
    <property type="evidence" value="ECO:0007669"/>
    <property type="project" value="TreeGrafter"/>
</dbReference>
<keyword evidence="3" id="KW-0804">Transcription</keyword>
<protein>
    <submittedName>
        <fullName evidence="5">Substrate-binding domain-containing protein</fullName>
    </submittedName>
</protein>
<dbReference type="Gene3D" id="3.40.50.2300">
    <property type="match status" value="2"/>
</dbReference>
<dbReference type="InterPro" id="IPR010982">
    <property type="entry name" value="Lambda_DNA-bd_dom_sf"/>
</dbReference>
<keyword evidence="2" id="KW-0238">DNA-binding</keyword>
<dbReference type="EMBL" id="JAABNT010000015">
    <property type="protein sequence ID" value="NEK24404.1"/>
    <property type="molecule type" value="Genomic_DNA"/>
</dbReference>
<dbReference type="GO" id="GO:0000976">
    <property type="term" value="F:transcription cis-regulatory region binding"/>
    <property type="evidence" value="ECO:0007669"/>
    <property type="project" value="TreeGrafter"/>
</dbReference>
<dbReference type="PANTHER" id="PTHR30146">
    <property type="entry name" value="LACI-RELATED TRANSCRIPTIONAL REPRESSOR"/>
    <property type="match status" value="1"/>
</dbReference>
<dbReference type="InterPro" id="IPR046335">
    <property type="entry name" value="LacI/GalR-like_sensor"/>
</dbReference>
<dbReference type="InterPro" id="IPR000843">
    <property type="entry name" value="HTH_LacI"/>
</dbReference>
<comment type="caution">
    <text evidence="5">The sequence shown here is derived from an EMBL/GenBank/DDBJ whole genome shotgun (WGS) entry which is preliminary data.</text>
</comment>
<sequence>MTNTKIKNMEDFAAISGLSRPTVSKYFHDPSSVRPTTRARIEAALEQYNYRPNIFAMNQNRKLTKNVGIVVPYLADPFFAEIVRVIERRCVEAGLSPFLFNSQGEPGYEIDILDTLRSLKPAGVLLAPLGRQSDKRAIESFCKDVPTVLFDSNLEDLGEAFVGSDNRSFVSQTVEYLTRTGEPPCFFEMKTPANPNANKRRLAYIEMMDRLGFEPHIVPIKGSGWAFEEIGRQGALKALIEGAFASNTVLCSNDRLAIGLLSACYKMGVKVGRNDDCALRVASHDDHPFSRFTCPSLTTAAHDYSAVSDEVVATLFKLIESGGRLDSRTEQLFPARLIMRDSA</sequence>
<dbReference type="InterPro" id="IPR028082">
    <property type="entry name" value="Peripla_BP_I"/>
</dbReference>
<dbReference type="Gene3D" id="1.10.260.40">
    <property type="entry name" value="lambda repressor-like DNA-binding domains"/>
    <property type="match status" value="1"/>
</dbReference>
<evidence type="ECO:0000313" key="6">
    <source>
        <dbReference type="Proteomes" id="UP000468591"/>
    </source>
</evidence>
<evidence type="ECO:0000256" key="2">
    <source>
        <dbReference type="ARBA" id="ARBA00023125"/>
    </source>
</evidence>
<evidence type="ECO:0000256" key="3">
    <source>
        <dbReference type="ARBA" id="ARBA00023163"/>
    </source>
</evidence>
<feature type="domain" description="HTH lacI-type" evidence="4">
    <location>
        <begin position="7"/>
        <end position="61"/>
    </location>
</feature>
<dbReference type="CDD" id="cd01392">
    <property type="entry name" value="HTH_LacI"/>
    <property type="match status" value="1"/>
</dbReference>
<gene>
    <name evidence="5" type="ORF">GV827_18625</name>
</gene>
<dbReference type="Pfam" id="PF13377">
    <property type="entry name" value="Peripla_BP_3"/>
    <property type="match status" value="1"/>
</dbReference>
<dbReference type="Pfam" id="PF00356">
    <property type="entry name" value="LacI"/>
    <property type="match status" value="1"/>
</dbReference>
<proteinExistence type="predicted"/>
<dbReference type="RefSeq" id="WP_164355332.1">
    <property type="nucleotide sequence ID" value="NZ_JAABNT010000015.1"/>
</dbReference>
<evidence type="ECO:0000259" key="4">
    <source>
        <dbReference type="PROSITE" id="PS50932"/>
    </source>
</evidence>
<dbReference type="CDD" id="cd06267">
    <property type="entry name" value="PBP1_LacI_sugar_binding-like"/>
    <property type="match status" value="1"/>
</dbReference>
<evidence type="ECO:0000256" key="1">
    <source>
        <dbReference type="ARBA" id="ARBA00023015"/>
    </source>
</evidence>
<evidence type="ECO:0000313" key="5">
    <source>
        <dbReference type="EMBL" id="NEK24404.1"/>
    </source>
</evidence>
<keyword evidence="1" id="KW-0805">Transcription regulation</keyword>
<dbReference type="Proteomes" id="UP000468591">
    <property type="component" value="Unassembled WGS sequence"/>
</dbReference>
<accession>A0A6P0CIW8</accession>
<dbReference type="SUPFAM" id="SSF47413">
    <property type="entry name" value="lambda repressor-like DNA-binding domains"/>
    <property type="match status" value="1"/>
</dbReference>
<name>A0A6P0CIW8_9RHOB</name>